<name>N4TYV2_FUSC1</name>
<feature type="repeat" description="ANK" evidence="3">
    <location>
        <begin position="250"/>
        <end position="282"/>
    </location>
</feature>
<feature type="repeat" description="ANK" evidence="3">
    <location>
        <begin position="218"/>
        <end position="250"/>
    </location>
</feature>
<dbReference type="Pfam" id="PF12796">
    <property type="entry name" value="Ank_2"/>
    <property type="match status" value="3"/>
</dbReference>
<evidence type="ECO:0000256" key="3">
    <source>
        <dbReference type="PROSITE-ProRule" id="PRU00023"/>
    </source>
</evidence>
<feature type="repeat" description="ANK" evidence="3">
    <location>
        <begin position="314"/>
        <end position="346"/>
    </location>
</feature>
<gene>
    <name evidence="4" type="ORF">FOC1_g10014576</name>
</gene>
<feature type="repeat" description="ANK" evidence="3">
    <location>
        <begin position="488"/>
        <end position="520"/>
    </location>
</feature>
<dbReference type="VEuPathDB" id="FungiDB:FOC1_g10014576"/>
<dbReference type="OMA" id="CIFENDR"/>
<evidence type="ECO:0000256" key="2">
    <source>
        <dbReference type="ARBA" id="ARBA00023043"/>
    </source>
</evidence>
<dbReference type="GO" id="GO:0005737">
    <property type="term" value="C:cytoplasm"/>
    <property type="evidence" value="ECO:0007669"/>
    <property type="project" value="TreeGrafter"/>
</dbReference>
<dbReference type="PRINTS" id="PR01415">
    <property type="entry name" value="ANKYRIN"/>
</dbReference>
<dbReference type="Proteomes" id="UP000016928">
    <property type="component" value="Unassembled WGS sequence"/>
</dbReference>
<evidence type="ECO:0000256" key="1">
    <source>
        <dbReference type="ARBA" id="ARBA00022737"/>
    </source>
</evidence>
<evidence type="ECO:0000313" key="4">
    <source>
        <dbReference type="EMBL" id="ENH68788.1"/>
    </source>
</evidence>
<evidence type="ECO:0000313" key="5">
    <source>
        <dbReference type="Proteomes" id="UP000016928"/>
    </source>
</evidence>
<feature type="repeat" description="ANK" evidence="3">
    <location>
        <begin position="453"/>
        <end position="485"/>
    </location>
</feature>
<proteinExistence type="predicted"/>
<feature type="repeat" description="ANK" evidence="3">
    <location>
        <begin position="348"/>
        <end position="380"/>
    </location>
</feature>
<protein>
    <submittedName>
        <fullName evidence="4">Uncharacterized protein</fullName>
    </submittedName>
</protein>
<dbReference type="PANTHER" id="PTHR24198">
    <property type="entry name" value="ANKYRIN REPEAT AND PROTEIN KINASE DOMAIN-CONTAINING PROTEIN"/>
    <property type="match status" value="1"/>
</dbReference>
<dbReference type="AlphaFoldDB" id="N4TYV2"/>
<dbReference type="OrthoDB" id="539213at2759"/>
<dbReference type="PROSITE" id="PS50297">
    <property type="entry name" value="ANK_REP_REGION"/>
    <property type="match status" value="7"/>
</dbReference>
<accession>N4TYV2</accession>
<dbReference type="SUPFAM" id="SSF48403">
    <property type="entry name" value="Ankyrin repeat"/>
    <property type="match status" value="2"/>
</dbReference>
<feature type="repeat" description="ANK" evidence="3">
    <location>
        <begin position="282"/>
        <end position="314"/>
    </location>
</feature>
<dbReference type="PANTHER" id="PTHR24198:SF165">
    <property type="entry name" value="ANKYRIN REPEAT-CONTAINING PROTEIN-RELATED"/>
    <property type="match status" value="1"/>
</dbReference>
<dbReference type="SMART" id="SM00248">
    <property type="entry name" value="ANK"/>
    <property type="match status" value="14"/>
</dbReference>
<keyword evidence="2 3" id="KW-0040">ANK repeat</keyword>
<dbReference type="PROSITE" id="PS50088">
    <property type="entry name" value="ANK_REPEAT"/>
    <property type="match status" value="7"/>
</dbReference>
<dbReference type="EMBL" id="KB730248">
    <property type="protein sequence ID" value="ENH68788.1"/>
    <property type="molecule type" value="Genomic_DNA"/>
</dbReference>
<dbReference type="Gene3D" id="1.25.40.20">
    <property type="entry name" value="Ankyrin repeat-containing domain"/>
    <property type="match status" value="4"/>
</dbReference>
<reference evidence="5" key="1">
    <citation type="submission" date="2012-09" db="EMBL/GenBank/DDBJ databases">
        <title>Genome sequencing and comparative transcriptomics of race 1 and race 4 of banana pathogen: Fusarium oxysporum f. sp. cubense.</title>
        <authorList>
            <person name="Fang X."/>
            <person name="Huang J."/>
        </authorList>
    </citation>
    <scope>NUCLEOTIDE SEQUENCE [LARGE SCALE GENOMIC DNA]</scope>
    <source>
        <strain evidence="5">race 1</strain>
    </source>
</reference>
<organism evidence="4 5">
    <name type="scientific">Fusarium oxysporum f. sp. cubense (strain race 1)</name>
    <name type="common">Panama disease fungus</name>
    <dbReference type="NCBI Taxonomy" id="1229664"/>
    <lineage>
        <taxon>Eukaryota</taxon>
        <taxon>Fungi</taxon>
        <taxon>Dikarya</taxon>
        <taxon>Ascomycota</taxon>
        <taxon>Pezizomycotina</taxon>
        <taxon>Sordariomycetes</taxon>
        <taxon>Hypocreomycetidae</taxon>
        <taxon>Hypocreales</taxon>
        <taxon>Nectriaceae</taxon>
        <taxon>Fusarium</taxon>
        <taxon>Fusarium oxysporum species complex</taxon>
    </lineage>
</organism>
<dbReference type="STRING" id="1229664.N4TYV2"/>
<dbReference type="InterPro" id="IPR002110">
    <property type="entry name" value="Ankyrin_rpt"/>
</dbReference>
<reference evidence="5" key="2">
    <citation type="journal article" date="2014" name="PLoS ONE">
        <title>Genome and Transcriptome Analysis of the Fungal Pathogen Fusarium oxysporum f. sp. cubense Causing Banana Vascular Wilt Disease.</title>
        <authorList>
            <person name="Guo L."/>
            <person name="Han L."/>
            <person name="Yang L."/>
            <person name="Zeng H."/>
            <person name="Fan D."/>
            <person name="Zhu Y."/>
            <person name="Feng Y."/>
            <person name="Wang G."/>
            <person name="Peng C."/>
            <person name="Jiang X."/>
            <person name="Zhou D."/>
            <person name="Ni P."/>
            <person name="Liang C."/>
            <person name="Liu L."/>
            <person name="Wang J."/>
            <person name="Mao C."/>
            <person name="Fang X."/>
            <person name="Peng M."/>
            <person name="Huang J."/>
        </authorList>
    </citation>
    <scope>NUCLEOTIDE SEQUENCE [LARGE SCALE GENOMIC DNA]</scope>
    <source>
        <strain evidence="5">race 1</strain>
    </source>
</reference>
<dbReference type="InterPro" id="IPR036770">
    <property type="entry name" value="Ankyrin_rpt-contain_sf"/>
</dbReference>
<sequence length="547" mass="58311">MLRKGADPKLLPAGGFSVMCFAILHHDLILIDMLIKAGVNLNLLVEELQNTDLAFLGESSKSLNSPVITPIQLAVFLGDAEIVNRLIKGGAMLDKYIEPEVLQSMGQPLESWGLLTPLQISAWRCQEKITKILLDAGAAVDVRHSTTPTALQLACRLPRRGQKKTELIEVLLTGGADINAPPGKDGELTTMEAAAESGDHDLFKILLRKAGADVKASNGRTAFQVAVSGYRVKRAKLLIGAGADVNAPGTRMTALQAAVDNRDTELAKLLVRAGANVNTTSTGYSALQLAIASNNVELAKLFVQQGADIDASALGETALQTAANVGNLELVKYLIDNGADINAKAFNYRATALQYASMNGSIDMVKLLVDNGASVNTEPAPGYAATALQLAVKQNRTQEAIYLIENGASLEVLSSSPEKTTLLQLAAKQGNHRIVVCMVDNGATADEAPPTERGATALQFATINGNIKMAVFLIENGARVTAKGAEIDGRTALEGAAEHGRLDMVHLLLDNDEEPDTIEERCCNAAEFAETKHHDVIARILRNYKRP</sequence>
<dbReference type="HOGENOM" id="CLU_434143_0_0_1"/>
<keyword evidence="1" id="KW-0677">Repeat</keyword>